<protein>
    <submittedName>
        <fullName evidence="1">Uncharacterized protein</fullName>
    </submittedName>
</protein>
<evidence type="ECO:0000313" key="2">
    <source>
        <dbReference type="Proteomes" id="UP000743370"/>
    </source>
</evidence>
<accession>A0A8T0JKL2</accession>
<organism evidence="1 2">
    <name type="scientific">Phaseolus angularis</name>
    <name type="common">Azuki bean</name>
    <name type="synonym">Vigna angularis</name>
    <dbReference type="NCBI Taxonomy" id="3914"/>
    <lineage>
        <taxon>Eukaryota</taxon>
        <taxon>Viridiplantae</taxon>
        <taxon>Streptophyta</taxon>
        <taxon>Embryophyta</taxon>
        <taxon>Tracheophyta</taxon>
        <taxon>Spermatophyta</taxon>
        <taxon>Magnoliopsida</taxon>
        <taxon>eudicotyledons</taxon>
        <taxon>Gunneridae</taxon>
        <taxon>Pentapetalae</taxon>
        <taxon>rosids</taxon>
        <taxon>fabids</taxon>
        <taxon>Fabales</taxon>
        <taxon>Fabaceae</taxon>
        <taxon>Papilionoideae</taxon>
        <taxon>50 kb inversion clade</taxon>
        <taxon>NPAAA clade</taxon>
        <taxon>indigoferoid/millettioid clade</taxon>
        <taxon>Phaseoleae</taxon>
        <taxon>Vigna</taxon>
    </lineage>
</organism>
<name>A0A8T0JKL2_PHAAN</name>
<reference evidence="1 2" key="1">
    <citation type="submission" date="2020-05" db="EMBL/GenBank/DDBJ databases">
        <title>Vigna angularis (adzuki bean) Var. LongXiaoDou No. 4 denovo assembly.</title>
        <authorList>
            <person name="Xiang H."/>
        </authorList>
    </citation>
    <scope>NUCLEOTIDE SEQUENCE [LARGE SCALE GENOMIC DNA]</scope>
    <source>
        <tissue evidence="1">Leaf</tissue>
    </source>
</reference>
<gene>
    <name evidence="1" type="ORF">HKW66_Vig0153780</name>
</gene>
<dbReference type="AlphaFoldDB" id="A0A8T0JKL2"/>
<proteinExistence type="predicted"/>
<dbReference type="EMBL" id="JABFOF010000010">
    <property type="protein sequence ID" value="KAG2376468.1"/>
    <property type="molecule type" value="Genomic_DNA"/>
</dbReference>
<dbReference type="Proteomes" id="UP000743370">
    <property type="component" value="Unassembled WGS sequence"/>
</dbReference>
<sequence>MVKKQPPPLAQHNILVLMETIESSNVILVAVVDANTIIESDKMFHDLSNKFIFITVSSSSVPGFGGLQVFETSQWKHQCEGKFITTCERDEKEFCIKVELSDKFQEIKEKIKTLRNIPVD</sequence>
<comment type="caution">
    <text evidence="1">The sequence shown here is derived from an EMBL/GenBank/DDBJ whole genome shotgun (WGS) entry which is preliminary data.</text>
</comment>
<evidence type="ECO:0000313" key="1">
    <source>
        <dbReference type="EMBL" id="KAG2376468.1"/>
    </source>
</evidence>